<dbReference type="OrthoDB" id="9762614at2"/>
<dbReference type="InterPro" id="IPR004879">
    <property type="entry name" value="Ssp411-like_TRX"/>
</dbReference>
<dbReference type="InterPro" id="IPR012341">
    <property type="entry name" value="6hp_glycosidase-like_sf"/>
</dbReference>
<dbReference type="Proteomes" id="UP000199138">
    <property type="component" value="Unassembled WGS sequence"/>
</dbReference>
<dbReference type="PANTHER" id="PTHR42899">
    <property type="entry name" value="SPERMATOGENESIS-ASSOCIATED PROTEIN 20"/>
    <property type="match status" value="1"/>
</dbReference>
<dbReference type="PIRSF" id="PIRSF006402">
    <property type="entry name" value="UCP006402_thioredoxin"/>
    <property type="match status" value="1"/>
</dbReference>
<dbReference type="EMBL" id="FPBK01000008">
    <property type="protein sequence ID" value="SFU57423.1"/>
    <property type="molecule type" value="Genomic_DNA"/>
</dbReference>
<dbReference type="SUPFAM" id="SSF48208">
    <property type="entry name" value="Six-hairpin glycosidases"/>
    <property type="match status" value="1"/>
</dbReference>
<sequence>MLPISFKCFISILNLVFLKNLVKVLFTKSIQVILKLIILKVQTSIKMATPNKLIHEESPYLKQHAYNPVDWHPWSNETLELAKELQKPLLISIGYAACHWCHVMEKETFEDTDTAYYMNKNFINVKVDREEHPDVDRVYMNALKLMTNSGGWPLNIFAMPDGTPFHGCTYLPNETWKSNIQKLADIYYNEKEKIQLYTGQILNALRLFDLTEKVETSCIDIRLIRMANKEWSKKWDSEMGGTKGAPKFMMPSELNYLLNFAILEKNDEIKTHVFNTLTKIAQGGIFDVVAGGFSRYSVDEKWHVPHFEKMLYDNAQLLSLYSKAYRHSKNDYFKTIIDKTVHYLLKDFKNEQHLFYASYDADSLNNEKTQEEGAYYCWTKNELIELLGNEFPLFQEVFNINAAGYWEDDKYVLFRTKTWEELATSLHLEKNDLEKRIQICLTILESERSNRPKPALDHKIITSWNGLMISALVETYLALQYDQLLDLAILSANSVLKHLTSSENKLYHTLNYSKKIPGYLEDYAAIIDAFLKLYEVTGDFKWLNEAKFLVNICLDEFYEEETGMFYFTSKNQPAIISRGVERTDDVIPSSNSMMAQNLFKLASLTSSEIYRKYALTMTINIFSDARTHPQMYSNWLDLSLKTDSDTYEIVIIGKNAKDVYLQFTENYYPNHVYALSTSPSDSLIFKNRFQEGKTLIYVCKNNVCQLPHETVAEALNEINN</sequence>
<dbReference type="GO" id="GO:0005975">
    <property type="term" value="P:carbohydrate metabolic process"/>
    <property type="evidence" value="ECO:0007669"/>
    <property type="project" value="InterPro"/>
</dbReference>
<gene>
    <name evidence="2" type="ORF">SAMN05216480_10810</name>
</gene>
<organism evidence="2 3">
    <name type="scientific">Pustulibacterium marinum</name>
    <dbReference type="NCBI Taxonomy" id="1224947"/>
    <lineage>
        <taxon>Bacteria</taxon>
        <taxon>Pseudomonadati</taxon>
        <taxon>Bacteroidota</taxon>
        <taxon>Flavobacteriia</taxon>
        <taxon>Flavobacteriales</taxon>
        <taxon>Flavobacteriaceae</taxon>
        <taxon>Pustulibacterium</taxon>
    </lineage>
</organism>
<dbReference type="InterPro" id="IPR024705">
    <property type="entry name" value="Ssp411"/>
</dbReference>
<evidence type="ECO:0000259" key="1">
    <source>
        <dbReference type="Pfam" id="PF03190"/>
    </source>
</evidence>
<dbReference type="SUPFAM" id="SSF52833">
    <property type="entry name" value="Thioredoxin-like"/>
    <property type="match status" value="1"/>
</dbReference>
<proteinExistence type="predicted"/>
<dbReference type="InterPro" id="IPR036249">
    <property type="entry name" value="Thioredoxin-like_sf"/>
</dbReference>
<dbReference type="InterPro" id="IPR008928">
    <property type="entry name" value="6-hairpin_glycosidase_sf"/>
</dbReference>
<keyword evidence="3" id="KW-1185">Reference proteome</keyword>
<reference evidence="2 3" key="1">
    <citation type="submission" date="2016-10" db="EMBL/GenBank/DDBJ databases">
        <authorList>
            <person name="de Groot N.N."/>
        </authorList>
    </citation>
    <scope>NUCLEOTIDE SEQUENCE [LARGE SCALE GENOMIC DNA]</scope>
    <source>
        <strain evidence="2 3">CGMCC 1.12333</strain>
    </source>
</reference>
<evidence type="ECO:0000313" key="2">
    <source>
        <dbReference type="EMBL" id="SFU57423.1"/>
    </source>
</evidence>
<dbReference type="Pfam" id="PF03190">
    <property type="entry name" value="Thioredox_DsbH"/>
    <property type="match status" value="1"/>
</dbReference>
<dbReference type="CDD" id="cd02955">
    <property type="entry name" value="SSP411"/>
    <property type="match status" value="1"/>
</dbReference>
<dbReference type="STRING" id="1224947.SAMN05216480_10810"/>
<dbReference type="Gene3D" id="1.50.10.10">
    <property type="match status" value="1"/>
</dbReference>
<feature type="domain" description="Spermatogenesis-associated protein 20-like TRX" evidence="1">
    <location>
        <begin position="51"/>
        <end position="205"/>
    </location>
</feature>
<dbReference type="Gene3D" id="3.40.30.10">
    <property type="entry name" value="Glutaredoxin"/>
    <property type="match status" value="1"/>
</dbReference>
<dbReference type="Gene3D" id="1.50.10.20">
    <property type="match status" value="1"/>
</dbReference>
<evidence type="ECO:0000313" key="3">
    <source>
        <dbReference type="Proteomes" id="UP000199138"/>
    </source>
</evidence>
<accession>A0A1I7H9P6</accession>
<dbReference type="AlphaFoldDB" id="A0A1I7H9P6"/>
<protein>
    <recommendedName>
        <fullName evidence="1">Spermatogenesis-associated protein 20-like TRX domain-containing protein</fullName>
    </recommendedName>
</protein>
<dbReference type="PANTHER" id="PTHR42899:SF1">
    <property type="entry name" value="SPERMATOGENESIS-ASSOCIATED PROTEIN 20"/>
    <property type="match status" value="1"/>
</dbReference>
<name>A0A1I7H9P6_9FLAO</name>